<evidence type="ECO:0000313" key="3">
    <source>
        <dbReference type="Proteomes" id="UP000549394"/>
    </source>
</evidence>
<organism evidence="2 3">
    <name type="scientific">Dimorphilus gyrociliatus</name>
    <dbReference type="NCBI Taxonomy" id="2664684"/>
    <lineage>
        <taxon>Eukaryota</taxon>
        <taxon>Metazoa</taxon>
        <taxon>Spiralia</taxon>
        <taxon>Lophotrochozoa</taxon>
        <taxon>Annelida</taxon>
        <taxon>Polychaeta</taxon>
        <taxon>Polychaeta incertae sedis</taxon>
        <taxon>Dinophilidae</taxon>
        <taxon>Dimorphilus</taxon>
    </lineage>
</organism>
<name>A0A7I8W4J7_9ANNE</name>
<dbReference type="EMBL" id="CAJFCJ010000019">
    <property type="protein sequence ID" value="CAD5123415.1"/>
    <property type="molecule type" value="Genomic_DNA"/>
</dbReference>
<proteinExistence type="predicted"/>
<dbReference type="Proteomes" id="UP000549394">
    <property type="component" value="Unassembled WGS sequence"/>
</dbReference>
<gene>
    <name evidence="2" type="ORF">DGYR_LOCUS11098</name>
</gene>
<feature type="region of interest" description="Disordered" evidence="1">
    <location>
        <begin position="104"/>
        <end position="136"/>
    </location>
</feature>
<accession>A0A7I8W4J7</accession>
<protein>
    <submittedName>
        <fullName evidence="2">Uncharacterized protein</fullName>
    </submittedName>
</protein>
<reference evidence="2 3" key="1">
    <citation type="submission" date="2020-08" db="EMBL/GenBank/DDBJ databases">
        <authorList>
            <person name="Hejnol A."/>
        </authorList>
    </citation>
    <scope>NUCLEOTIDE SEQUENCE [LARGE SCALE GENOMIC DNA]</scope>
</reference>
<comment type="caution">
    <text evidence="2">The sequence shown here is derived from an EMBL/GenBank/DDBJ whole genome shotgun (WGS) entry which is preliminary data.</text>
</comment>
<keyword evidence="3" id="KW-1185">Reference proteome</keyword>
<evidence type="ECO:0000313" key="2">
    <source>
        <dbReference type="EMBL" id="CAD5123415.1"/>
    </source>
</evidence>
<evidence type="ECO:0000256" key="1">
    <source>
        <dbReference type="SAM" id="MobiDB-lite"/>
    </source>
</evidence>
<sequence length="234" mass="27021">MTKPPSDNDIVWFINGGGDDSVIVFADQRSNDIDKLCTDQVSTDSFIGSYFEKIRKAPKRLFCTKSDLESISLRHPPKNINEIYNTEIGFLSYAESIEERKGYPKNLKVNKGQQKMELDRPPRPTSPKKSRLSDRPITGESVCFEEKRRLSKKANKLEQDKFFGSFQKAVNKISKYVPLNIGVVTRSMIRCFQGESPIFKRYDEMNDSIVISNRRKRVNKRKKLKISLKKNNCI</sequence>
<dbReference type="AlphaFoldDB" id="A0A7I8W4J7"/>